<organism evidence="1">
    <name type="scientific">marine sediment metagenome</name>
    <dbReference type="NCBI Taxonomy" id="412755"/>
    <lineage>
        <taxon>unclassified sequences</taxon>
        <taxon>metagenomes</taxon>
        <taxon>ecological metagenomes</taxon>
    </lineage>
</organism>
<reference evidence="1" key="1">
    <citation type="journal article" date="2015" name="Nature">
        <title>Complex archaea that bridge the gap between prokaryotes and eukaryotes.</title>
        <authorList>
            <person name="Spang A."/>
            <person name="Saw J.H."/>
            <person name="Jorgensen S.L."/>
            <person name="Zaremba-Niedzwiedzka K."/>
            <person name="Martijn J."/>
            <person name="Lind A.E."/>
            <person name="van Eijk R."/>
            <person name="Schleper C."/>
            <person name="Guy L."/>
            <person name="Ettema T.J."/>
        </authorList>
    </citation>
    <scope>NUCLEOTIDE SEQUENCE</scope>
</reference>
<name>A0A0F9EPD4_9ZZZZ</name>
<dbReference type="AlphaFoldDB" id="A0A0F9EPD4"/>
<accession>A0A0F9EPD4</accession>
<protein>
    <submittedName>
        <fullName evidence="1">Uncharacterized protein</fullName>
    </submittedName>
</protein>
<comment type="caution">
    <text evidence="1">The sequence shown here is derived from an EMBL/GenBank/DDBJ whole genome shotgun (WGS) entry which is preliminary data.</text>
</comment>
<sequence>MNGFLKAEQIIERVKKESDSFQFKSKMQVIDQSVATTKMGNPYIIVSMRDITDTLRNLRRWLNDEKQLEIQQKRNCFRPY</sequence>
<proteinExistence type="predicted"/>
<dbReference type="EMBL" id="LAZR01024216">
    <property type="protein sequence ID" value="KKL75909.1"/>
    <property type="molecule type" value="Genomic_DNA"/>
</dbReference>
<gene>
    <name evidence="1" type="ORF">LCGC14_2050200</name>
</gene>
<evidence type="ECO:0000313" key="1">
    <source>
        <dbReference type="EMBL" id="KKL75909.1"/>
    </source>
</evidence>